<protein>
    <recommendedName>
        <fullName evidence="3">Cof subfamily of IIB subfamily of haloacid dehalogenase superfamily/HAD-superfamily hydrolase, subfamily IIB</fullName>
    </recommendedName>
</protein>
<dbReference type="PANTHER" id="PTHR10000">
    <property type="entry name" value="PHOSPHOSERINE PHOSPHATASE"/>
    <property type="match status" value="1"/>
</dbReference>
<proteinExistence type="predicted"/>
<dbReference type="Pfam" id="PF08282">
    <property type="entry name" value="Hydrolase_3"/>
    <property type="match status" value="1"/>
</dbReference>
<dbReference type="CDD" id="cd07516">
    <property type="entry name" value="HAD_Pase"/>
    <property type="match status" value="1"/>
</dbReference>
<keyword evidence="2" id="KW-1185">Reference proteome</keyword>
<dbReference type="NCBIfam" id="TIGR00099">
    <property type="entry name" value="Cof-subfamily"/>
    <property type="match status" value="1"/>
</dbReference>
<dbReference type="SFLD" id="SFLDS00003">
    <property type="entry name" value="Haloacid_Dehalogenase"/>
    <property type="match status" value="1"/>
</dbReference>
<dbReference type="InterPro" id="IPR000150">
    <property type="entry name" value="Cof"/>
</dbReference>
<dbReference type="EMBL" id="FOGF01000028">
    <property type="protein sequence ID" value="SER24572.1"/>
    <property type="molecule type" value="Genomic_DNA"/>
</dbReference>
<dbReference type="Gene3D" id="3.40.50.1000">
    <property type="entry name" value="HAD superfamily/HAD-like"/>
    <property type="match status" value="1"/>
</dbReference>
<dbReference type="GO" id="GO:0016791">
    <property type="term" value="F:phosphatase activity"/>
    <property type="evidence" value="ECO:0007669"/>
    <property type="project" value="TreeGrafter"/>
</dbReference>
<organism evidence="1 2">
    <name type="scientific">Granulicatella balaenopterae</name>
    <dbReference type="NCBI Taxonomy" id="137733"/>
    <lineage>
        <taxon>Bacteria</taxon>
        <taxon>Bacillati</taxon>
        <taxon>Bacillota</taxon>
        <taxon>Bacilli</taxon>
        <taxon>Lactobacillales</taxon>
        <taxon>Carnobacteriaceae</taxon>
        <taxon>Granulicatella</taxon>
    </lineage>
</organism>
<dbReference type="SFLD" id="SFLDG01140">
    <property type="entry name" value="C2.B:_Phosphomannomutase_and_P"/>
    <property type="match status" value="1"/>
</dbReference>
<dbReference type="InterPro" id="IPR006379">
    <property type="entry name" value="HAD-SF_hydro_IIB"/>
</dbReference>
<evidence type="ECO:0000313" key="2">
    <source>
        <dbReference type="Proteomes" id="UP000198556"/>
    </source>
</evidence>
<accession>A0A1H9MLK3</accession>
<dbReference type="InterPro" id="IPR023214">
    <property type="entry name" value="HAD_sf"/>
</dbReference>
<dbReference type="SUPFAM" id="SSF56784">
    <property type="entry name" value="HAD-like"/>
    <property type="match status" value="1"/>
</dbReference>
<sequence length="272" mass="30291">MQQKLIAIDLDGTTLNNDSALTPKTITVLQQVEQLGHKVVIVTGRPYRNSKEIYKQLNMHGPLVNFNGALCHIPGDDSWNGAYNETLSKDIVSGIVELFPQTTANMMTIEGKNCLYATQLEFPPSPYFSPKTPPILFESVEKLEEQTTAITLFAETEKQEFIKEKLLSNYPGDIDVRTWGGILPCLEVVRTGVHKAKGVSHVAGIYGIDRKDILAFGDEDNDKEMIEYAGHGVAMNNAIPELKAIANDITEFTNHDDGLAIYLQNYFQLNKM</sequence>
<dbReference type="GO" id="GO:0000287">
    <property type="term" value="F:magnesium ion binding"/>
    <property type="evidence" value="ECO:0007669"/>
    <property type="project" value="TreeGrafter"/>
</dbReference>
<name>A0A1H9MLK3_9LACT</name>
<gene>
    <name evidence="1" type="ORF">SAMN05421767_1287</name>
</gene>
<dbReference type="RefSeq" id="WP_089747113.1">
    <property type="nucleotide sequence ID" value="NZ_FOGF01000028.1"/>
</dbReference>
<dbReference type="InterPro" id="IPR036412">
    <property type="entry name" value="HAD-like_sf"/>
</dbReference>
<evidence type="ECO:0000313" key="1">
    <source>
        <dbReference type="EMBL" id="SER24572.1"/>
    </source>
</evidence>
<dbReference type="NCBIfam" id="TIGR01484">
    <property type="entry name" value="HAD-SF-IIB"/>
    <property type="match status" value="1"/>
</dbReference>
<dbReference type="PANTHER" id="PTHR10000:SF23">
    <property type="entry name" value="5-AMINO-6-(5-PHOSPHO-D-RIBITYLAMINO)URACIL PHOSPHATASE YITU"/>
    <property type="match status" value="1"/>
</dbReference>
<dbReference type="GO" id="GO:0005829">
    <property type="term" value="C:cytosol"/>
    <property type="evidence" value="ECO:0007669"/>
    <property type="project" value="TreeGrafter"/>
</dbReference>
<dbReference type="Proteomes" id="UP000198556">
    <property type="component" value="Unassembled WGS sequence"/>
</dbReference>
<dbReference type="OrthoDB" id="9781413at2"/>
<dbReference type="Gene3D" id="3.30.1240.10">
    <property type="match status" value="1"/>
</dbReference>
<dbReference type="AlphaFoldDB" id="A0A1H9MLK3"/>
<reference evidence="1 2" key="1">
    <citation type="submission" date="2016-10" db="EMBL/GenBank/DDBJ databases">
        <authorList>
            <person name="de Groot N.N."/>
        </authorList>
    </citation>
    <scope>NUCLEOTIDE SEQUENCE [LARGE SCALE GENOMIC DNA]</scope>
    <source>
        <strain evidence="1 2">DSM 15827</strain>
    </source>
</reference>
<evidence type="ECO:0008006" key="3">
    <source>
        <dbReference type="Google" id="ProtNLM"/>
    </source>
</evidence>
<dbReference type="STRING" id="137733.SAMN05421767_1287"/>